<gene>
    <name evidence="2" type="ORF">NIES46_21810</name>
</gene>
<dbReference type="InterPro" id="IPR003018">
    <property type="entry name" value="GAF"/>
</dbReference>
<name>A0A5M3T7Z3_LIMPL</name>
<feature type="domain" description="Phytochrome chromophore attachment site" evidence="1">
    <location>
        <begin position="50"/>
        <end position="97"/>
    </location>
</feature>
<proteinExistence type="predicted"/>
<dbReference type="InterPro" id="IPR016132">
    <property type="entry name" value="Phyto_chromo_attachment"/>
</dbReference>
<keyword evidence="3" id="KW-1185">Reference proteome</keyword>
<dbReference type="GeneID" id="301683035"/>
<evidence type="ECO:0000259" key="1">
    <source>
        <dbReference type="PROSITE" id="PS50046"/>
    </source>
</evidence>
<accession>A0A5M3T7Z3</accession>
<dbReference type="SUPFAM" id="SSF55781">
    <property type="entry name" value="GAF domain-like"/>
    <property type="match status" value="1"/>
</dbReference>
<dbReference type="Gene3D" id="3.30.450.40">
    <property type="match status" value="1"/>
</dbReference>
<dbReference type="Pfam" id="PF01590">
    <property type="entry name" value="GAF"/>
    <property type="match status" value="1"/>
</dbReference>
<reference evidence="2 3" key="1">
    <citation type="journal article" date="2019" name="J Genomics">
        <title>The Draft Genome of a Hydrogen-producing Cyanobacterium, Arthrospira platensis NIES-46.</title>
        <authorList>
            <person name="Suzuki S."/>
            <person name="Yamaguchi H."/>
            <person name="Kawachi M."/>
        </authorList>
    </citation>
    <scope>NUCLEOTIDE SEQUENCE [LARGE SCALE GENOMIC DNA]</scope>
    <source>
        <strain evidence="2 3">NIES-46</strain>
    </source>
</reference>
<dbReference type="Proteomes" id="UP000326169">
    <property type="component" value="Unassembled WGS sequence"/>
</dbReference>
<dbReference type="RefSeq" id="WP_006619193.1">
    <property type="nucleotide sequence ID" value="NZ_BIMW01000090.1"/>
</dbReference>
<sequence>MNNQPLRDLNSKWADQVKNGCQELRDSDEIRQTWDHIIATMALRIRRSLKLKEILQTTADEVQRLLKCDRVLLYEIDLHGNGGIVVEAVEDERWSLE</sequence>
<organism evidence="2 3">
    <name type="scientific">Limnospira platensis NIES-46</name>
    <dbReference type="NCBI Taxonomy" id="1236695"/>
    <lineage>
        <taxon>Bacteria</taxon>
        <taxon>Bacillati</taxon>
        <taxon>Cyanobacteriota</taxon>
        <taxon>Cyanophyceae</taxon>
        <taxon>Oscillatoriophycideae</taxon>
        <taxon>Oscillatoriales</taxon>
        <taxon>Sirenicapillariaceae</taxon>
        <taxon>Limnospira</taxon>
    </lineage>
</organism>
<evidence type="ECO:0000313" key="2">
    <source>
        <dbReference type="EMBL" id="GCE94128.1"/>
    </source>
</evidence>
<evidence type="ECO:0000313" key="3">
    <source>
        <dbReference type="Proteomes" id="UP000326169"/>
    </source>
</evidence>
<dbReference type="EMBL" id="BIMW01000090">
    <property type="protein sequence ID" value="GCE94128.1"/>
    <property type="molecule type" value="Genomic_DNA"/>
</dbReference>
<dbReference type="PROSITE" id="PS50046">
    <property type="entry name" value="PHYTOCHROME_2"/>
    <property type="match status" value="1"/>
</dbReference>
<comment type="caution">
    <text evidence="2">The sequence shown here is derived from an EMBL/GenBank/DDBJ whole genome shotgun (WGS) entry which is preliminary data.</text>
</comment>
<dbReference type="InterPro" id="IPR029016">
    <property type="entry name" value="GAF-like_dom_sf"/>
</dbReference>
<protein>
    <recommendedName>
        <fullName evidence="1">Phytochrome chromophore attachment site domain-containing protein</fullName>
    </recommendedName>
</protein>